<accession>A0ACC1NJA3</accession>
<dbReference type="Proteomes" id="UP001143910">
    <property type="component" value="Unassembled WGS sequence"/>
</dbReference>
<protein>
    <submittedName>
        <fullName evidence="1">Uncharacterized protein</fullName>
    </submittedName>
</protein>
<evidence type="ECO:0000313" key="2">
    <source>
        <dbReference type="Proteomes" id="UP001143910"/>
    </source>
</evidence>
<gene>
    <name evidence="1" type="ORF">NQ176_g3535</name>
</gene>
<reference evidence="1" key="1">
    <citation type="submission" date="2022-08" db="EMBL/GenBank/DDBJ databases">
        <title>Genome Sequence of Lecanicillium fungicola.</title>
        <authorList>
            <person name="Buettner E."/>
        </authorList>
    </citation>
    <scope>NUCLEOTIDE SEQUENCE</scope>
    <source>
        <strain evidence="1">Babe33</strain>
    </source>
</reference>
<comment type="caution">
    <text evidence="1">The sequence shown here is derived from an EMBL/GenBank/DDBJ whole genome shotgun (WGS) entry which is preliminary data.</text>
</comment>
<proteinExistence type="predicted"/>
<organism evidence="1 2">
    <name type="scientific">Zarea fungicola</name>
    <dbReference type="NCBI Taxonomy" id="93591"/>
    <lineage>
        <taxon>Eukaryota</taxon>
        <taxon>Fungi</taxon>
        <taxon>Dikarya</taxon>
        <taxon>Ascomycota</taxon>
        <taxon>Pezizomycotina</taxon>
        <taxon>Sordariomycetes</taxon>
        <taxon>Hypocreomycetidae</taxon>
        <taxon>Hypocreales</taxon>
        <taxon>Cordycipitaceae</taxon>
        <taxon>Zarea</taxon>
    </lineage>
</organism>
<name>A0ACC1NJA3_9HYPO</name>
<dbReference type="EMBL" id="JANJQO010000329">
    <property type="protein sequence ID" value="KAJ2978946.1"/>
    <property type="molecule type" value="Genomic_DNA"/>
</dbReference>
<keyword evidence="2" id="KW-1185">Reference proteome</keyword>
<evidence type="ECO:0000313" key="1">
    <source>
        <dbReference type="EMBL" id="KAJ2978946.1"/>
    </source>
</evidence>
<sequence length="580" mass="65647">MSNQYRTLRPAGVTEHDDVPGAIPIGSSLTKRRPNVSIACNNCRRKRVRCNGERPSCSNCEGKSEVCEYRDRNGLSQESKDILLETVQTLSSLSELQAKRTLGQLGQESDPETMLQILRGSLDSIEASDSTSTNDSIEQLQELQRQAPLAYLFQLNPDSQVLQTEPYQMLTRPEKIAPDGHQQPSSQPLYMNETVEEMVIGLQSRDLCDARLHDLRIRHWTNVNVDNQLAARCISLYLEIDHPLLGHFDPELFIRDLISKRTEFCSPLLVNALLYWACQMYSAINHHTDELALQFCTEAERLWAIEQKRGNDTILNIAAIEFLSLGYLGQGRDHSVLKYLSQAAHMGLRMQLFGIEPEDATSNLIDGTTLTDEAKSAHMYTAWGVFNWLTLWFHAAIIHLFQPFIGGDRYNDRLKTFTDEATTIRVACGASLTQLKQLIMNYCLHHKASTLTILWHTALIYMINMLYSGNASEDRHQYLLLCLSAYQRLSHSWRVAKSLVKGLLSLGRRNNGLTSSHALSLLRLFEIVPPEQIRAEISAAFVLDQNRAVTDPSTATAEYLAKELDDDLDLIQYTTVMDEE</sequence>